<feature type="region of interest" description="Disordered" evidence="5">
    <location>
        <begin position="160"/>
        <end position="200"/>
    </location>
</feature>
<dbReference type="InterPro" id="IPR003689">
    <property type="entry name" value="ZIP"/>
</dbReference>
<evidence type="ECO:0008006" key="8">
    <source>
        <dbReference type="Google" id="ProtNLM"/>
    </source>
</evidence>
<feature type="transmembrane region" description="Helical" evidence="6">
    <location>
        <begin position="345"/>
        <end position="363"/>
    </location>
</feature>
<evidence type="ECO:0000256" key="2">
    <source>
        <dbReference type="ARBA" id="ARBA00022692"/>
    </source>
</evidence>
<reference evidence="7" key="1">
    <citation type="submission" date="2021-01" db="EMBL/GenBank/DDBJ databases">
        <authorList>
            <person name="Corre E."/>
            <person name="Pelletier E."/>
            <person name="Niang G."/>
            <person name="Scheremetjew M."/>
            <person name="Finn R."/>
            <person name="Kale V."/>
            <person name="Holt S."/>
            <person name="Cochrane G."/>
            <person name="Meng A."/>
            <person name="Brown T."/>
            <person name="Cohen L."/>
        </authorList>
    </citation>
    <scope>NUCLEOTIDE SEQUENCE</scope>
    <source>
        <strain evidence="7">CCMP645</strain>
    </source>
</reference>
<evidence type="ECO:0000256" key="3">
    <source>
        <dbReference type="ARBA" id="ARBA00022989"/>
    </source>
</evidence>
<keyword evidence="3 6" id="KW-1133">Transmembrane helix</keyword>
<feature type="transmembrane region" description="Helical" evidence="6">
    <location>
        <begin position="252"/>
        <end position="274"/>
    </location>
</feature>
<gene>
    <name evidence="7" type="ORF">PCAR00345_LOCUS35313</name>
</gene>
<dbReference type="EMBL" id="HBIZ01055250">
    <property type="protein sequence ID" value="CAE0782611.1"/>
    <property type="molecule type" value="Transcribed_RNA"/>
</dbReference>
<protein>
    <recommendedName>
        <fullName evidence="8">Zinc/iron permease</fullName>
    </recommendedName>
</protein>
<evidence type="ECO:0000256" key="6">
    <source>
        <dbReference type="SAM" id="Phobius"/>
    </source>
</evidence>
<proteinExistence type="predicted"/>
<sequence>MEKLTFDAAALGVILIMSMLGISMPLYLRGSFWNGQVIDAMGFFTGGVFLGAGMMHMLPDAVEMFEGLKVEPVLLHALCSPYAAFAYGWLLVWAIESNQPDKEKHAVLAVAQSARLRGTSADICFVTVPHVTTYHKAKEVISGVDSSRLVDVKRSDSLARSSHQTFRHEDSRRSGLNPTECQPCGSDDHGEDGLPLSGPQHFHAELKDVQPFLEIAARRKWCTGPDCPSAREEHVHEGVKHKHLTVAGTKSVLPLLLALLFSAHSLIAGLALGIKAKLDSSAVAILVAILGHKLVEAVSLASSFVKEDVVVKTALPVLLVYTLMTPAGIVLGAFLSNIFTGKHVILVESAVGGFAAGSFIFLASHEMGHASSSALSTVTQALLALCGVLLMGSLSVWT</sequence>
<name>A0A7S4F992_CHRCT</name>
<feature type="transmembrane region" description="Helical" evidence="6">
    <location>
        <begin position="317"/>
        <end position="339"/>
    </location>
</feature>
<evidence type="ECO:0000256" key="5">
    <source>
        <dbReference type="SAM" id="MobiDB-lite"/>
    </source>
</evidence>
<dbReference type="AlphaFoldDB" id="A0A7S4F992"/>
<feature type="transmembrane region" description="Helical" evidence="6">
    <location>
        <begin position="73"/>
        <end position="95"/>
    </location>
</feature>
<dbReference type="PANTHER" id="PTHR11040">
    <property type="entry name" value="ZINC/IRON TRANSPORTER"/>
    <property type="match status" value="1"/>
</dbReference>
<evidence type="ECO:0000256" key="1">
    <source>
        <dbReference type="ARBA" id="ARBA00004141"/>
    </source>
</evidence>
<organism evidence="7">
    <name type="scientific">Chrysotila carterae</name>
    <name type="common">Marine alga</name>
    <name type="synonym">Syracosphaera carterae</name>
    <dbReference type="NCBI Taxonomy" id="13221"/>
    <lineage>
        <taxon>Eukaryota</taxon>
        <taxon>Haptista</taxon>
        <taxon>Haptophyta</taxon>
        <taxon>Prymnesiophyceae</taxon>
        <taxon>Isochrysidales</taxon>
        <taxon>Isochrysidaceae</taxon>
        <taxon>Chrysotila</taxon>
    </lineage>
</organism>
<keyword evidence="4 6" id="KW-0472">Membrane</keyword>
<evidence type="ECO:0000313" key="7">
    <source>
        <dbReference type="EMBL" id="CAE0782611.1"/>
    </source>
</evidence>
<comment type="subcellular location">
    <subcellularLocation>
        <location evidence="1">Membrane</location>
        <topology evidence="1">Multi-pass membrane protein</topology>
    </subcellularLocation>
</comment>
<feature type="transmembrane region" description="Helical" evidence="6">
    <location>
        <begin position="40"/>
        <end position="58"/>
    </location>
</feature>
<dbReference type="GO" id="GO:0005886">
    <property type="term" value="C:plasma membrane"/>
    <property type="evidence" value="ECO:0007669"/>
    <property type="project" value="TreeGrafter"/>
</dbReference>
<feature type="transmembrane region" description="Helical" evidence="6">
    <location>
        <begin position="6"/>
        <end position="28"/>
    </location>
</feature>
<evidence type="ECO:0000256" key="4">
    <source>
        <dbReference type="ARBA" id="ARBA00023136"/>
    </source>
</evidence>
<accession>A0A7S4F992</accession>
<dbReference type="PANTHER" id="PTHR11040:SF212">
    <property type="entry name" value="ZINC_IRON PERMEASE"/>
    <property type="match status" value="1"/>
</dbReference>
<dbReference type="GO" id="GO:0005385">
    <property type="term" value="F:zinc ion transmembrane transporter activity"/>
    <property type="evidence" value="ECO:0007669"/>
    <property type="project" value="TreeGrafter"/>
</dbReference>
<dbReference type="Pfam" id="PF02535">
    <property type="entry name" value="Zip"/>
    <property type="match status" value="1"/>
</dbReference>
<feature type="transmembrane region" description="Helical" evidence="6">
    <location>
        <begin position="375"/>
        <end position="397"/>
    </location>
</feature>
<keyword evidence="2 6" id="KW-0812">Transmembrane</keyword>